<dbReference type="Pfam" id="PF02219">
    <property type="entry name" value="MTHFR"/>
    <property type="match status" value="1"/>
</dbReference>
<dbReference type="Proteomes" id="UP000286947">
    <property type="component" value="Unassembled WGS sequence"/>
</dbReference>
<dbReference type="NCBIfam" id="TIGR00676">
    <property type="entry name" value="fadh2"/>
    <property type="match status" value="1"/>
</dbReference>
<proteinExistence type="inferred from homology"/>
<dbReference type="GO" id="GO:0009086">
    <property type="term" value="P:methionine biosynthetic process"/>
    <property type="evidence" value="ECO:0007669"/>
    <property type="project" value="UniProtKB-KW"/>
</dbReference>
<evidence type="ECO:0000256" key="4">
    <source>
        <dbReference type="ARBA" id="ARBA00022605"/>
    </source>
</evidence>
<dbReference type="SUPFAM" id="SSF51730">
    <property type="entry name" value="FAD-linked oxidoreductase"/>
    <property type="match status" value="1"/>
</dbReference>
<evidence type="ECO:0000256" key="11">
    <source>
        <dbReference type="ARBA" id="ARBA00048628"/>
    </source>
</evidence>
<organism evidence="13 14">
    <name type="scientific">Saezia sanguinis</name>
    <dbReference type="NCBI Taxonomy" id="1965230"/>
    <lineage>
        <taxon>Bacteria</taxon>
        <taxon>Pseudomonadati</taxon>
        <taxon>Pseudomonadota</taxon>
        <taxon>Betaproteobacteria</taxon>
        <taxon>Burkholderiales</taxon>
        <taxon>Saeziaceae</taxon>
        <taxon>Saezia</taxon>
    </lineage>
</organism>
<sequence>MALSHAQQLELLNQSVSELKNGTQVSFEFFPPATAEAEENLWSTITKLAALGPRFMSVTYGHNEQSRQRTHNVIKQIKERTGITAAPHLTCIDASEEEIKNIARDYWNSGIRHIVALRGDKQPGRQYTNFYANDLVRMLKEVADFEVSVAAYPEMHPEARSAQSDLIALKRKVEAGASRAITQFFFDVENYLRFRDRCVGAGIDVEIVPGILPVTNLETLKRFAGLTNVTVPSWLAQRFEGLENDAMTRLLIGASIAMDQVRVLRREGIRDFHFYTLNRAELTYAICHTLGRRPGMADLPAKAESVS</sequence>
<evidence type="ECO:0000256" key="5">
    <source>
        <dbReference type="ARBA" id="ARBA00022630"/>
    </source>
</evidence>
<dbReference type="GO" id="GO:0106312">
    <property type="term" value="F:methylenetetrahydrofolate reductase (NADH) activity"/>
    <property type="evidence" value="ECO:0007669"/>
    <property type="project" value="UniProtKB-EC"/>
</dbReference>
<evidence type="ECO:0000256" key="10">
    <source>
        <dbReference type="ARBA" id="ARBA00034478"/>
    </source>
</evidence>
<keyword evidence="4" id="KW-0028">Amino-acid biosynthesis</keyword>
<evidence type="ECO:0000256" key="6">
    <source>
        <dbReference type="ARBA" id="ARBA00022827"/>
    </source>
</evidence>
<evidence type="ECO:0000256" key="2">
    <source>
        <dbReference type="ARBA" id="ARBA00004777"/>
    </source>
</evidence>
<dbReference type="CDD" id="cd00537">
    <property type="entry name" value="MTHFR"/>
    <property type="match status" value="1"/>
</dbReference>
<accession>A0A433SF19</accession>
<protein>
    <recommendedName>
        <fullName evidence="12">Methylenetetrahydrofolate reductase</fullName>
        <ecNumber evidence="12">1.5.1.54</ecNumber>
    </recommendedName>
</protein>
<dbReference type="GO" id="GO:0005829">
    <property type="term" value="C:cytosol"/>
    <property type="evidence" value="ECO:0007669"/>
    <property type="project" value="InterPro"/>
</dbReference>
<dbReference type="GO" id="GO:0071949">
    <property type="term" value="F:FAD binding"/>
    <property type="evidence" value="ECO:0007669"/>
    <property type="project" value="TreeGrafter"/>
</dbReference>
<evidence type="ECO:0000256" key="8">
    <source>
        <dbReference type="ARBA" id="ARBA00023027"/>
    </source>
</evidence>
<evidence type="ECO:0000256" key="9">
    <source>
        <dbReference type="ARBA" id="ARBA00023167"/>
    </source>
</evidence>
<dbReference type="InterPro" id="IPR003171">
    <property type="entry name" value="Mehydrof_redctse-like"/>
</dbReference>
<comment type="caution">
    <text evidence="13">The sequence shown here is derived from an EMBL/GenBank/DDBJ whole genome shotgun (WGS) entry which is preliminary data.</text>
</comment>
<name>A0A433SF19_9BURK</name>
<dbReference type="PANTHER" id="PTHR45754:SF3">
    <property type="entry name" value="METHYLENETETRAHYDROFOLATE REDUCTASE (NADPH)"/>
    <property type="match status" value="1"/>
</dbReference>
<evidence type="ECO:0000256" key="1">
    <source>
        <dbReference type="ARBA" id="ARBA00001974"/>
    </source>
</evidence>
<dbReference type="Gene3D" id="3.20.20.220">
    <property type="match status" value="1"/>
</dbReference>
<keyword evidence="14" id="KW-1185">Reference proteome</keyword>
<dbReference type="EMBL" id="PQSP01000002">
    <property type="protein sequence ID" value="RUS67320.1"/>
    <property type="molecule type" value="Genomic_DNA"/>
</dbReference>
<comment type="catalytic activity">
    <reaction evidence="11">
        <text>(6S)-5-methyl-5,6,7,8-tetrahydrofolate + NAD(+) = (6R)-5,10-methylene-5,6,7,8-tetrahydrofolate + NADH + H(+)</text>
        <dbReference type="Rhea" id="RHEA:19821"/>
        <dbReference type="ChEBI" id="CHEBI:15378"/>
        <dbReference type="ChEBI" id="CHEBI:15636"/>
        <dbReference type="ChEBI" id="CHEBI:18608"/>
        <dbReference type="ChEBI" id="CHEBI:57540"/>
        <dbReference type="ChEBI" id="CHEBI:57945"/>
        <dbReference type="EC" id="1.5.1.54"/>
    </reaction>
    <physiologicalReaction direction="right-to-left" evidence="11">
        <dbReference type="Rhea" id="RHEA:19823"/>
    </physiologicalReaction>
</comment>
<dbReference type="PANTHER" id="PTHR45754">
    <property type="entry name" value="METHYLENETETRAHYDROFOLATE REDUCTASE"/>
    <property type="match status" value="1"/>
</dbReference>
<keyword evidence="7 12" id="KW-0560">Oxidoreductase</keyword>
<comment type="cofactor">
    <cofactor evidence="1 12">
        <name>FAD</name>
        <dbReference type="ChEBI" id="CHEBI:57692"/>
    </cofactor>
</comment>
<dbReference type="OrthoDB" id="9812555at2"/>
<dbReference type="EC" id="1.5.1.54" evidence="12"/>
<reference evidence="13 14" key="1">
    <citation type="submission" date="2018-01" db="EMBL/GenBank/DDBJ databases">
        <title>Saezia sanguinis gen. nov., sp. nov., in the order Burkholderiales isolated from human blood.</title>
        <authorList>
            <person name="Medina-Pascual M.J."/>
            <person name="Valdezate S."/>
            <person name="Monzon S."/>
            <person name="Cuesta I."/>
            <person name="Carrasco G."/>
            <person name="Villalon P."/>
            <person name="Saez-Nieto J.A."/>
        </authorList>
    </citation>
    <scope>NUCLEOTIDE SEQUENCE [LARGE SCALE GENOMIC DNA]</scope>
    <source>
        <strain evidence="13 14">CNM695-12</strain>
    </source>
</reference>
<dbReference type="UniPathway" id="UPA00193"/>
<keyword evidence="8" id="KW-0520">NAD</keyword>
<evidence type="ECO:0000313" key="14">
    <source>
        <dbReference type="Proteomes" id="UP000286947"/>
    </source>
</evidence>
<comment type="pathway">
    <text evidence="10">Amino-acid biosynthesis; L-methionine biosynthesis via de novo pathway.</text>
</comment>
<dbReference type="AlphaFoldDB" id="A0A433SF19"/>
<dbReference type="FunFam" id="3.20.20.220:FF:000001">
    <property type="entry name" value="Methylenetetrahydrofolate reductase"/>
    <property type="match status" value="1"/>
</dbReference>
<dbReference type="InterPro" id="IPR004620">
    <property type="entry name" value="MTHF_reductase_bac"/>
</dbReference>
<keyword evidence="6 12" id="KW-0274">FAD</keyword>
<dbReference type="GO" id="GO:0035999">
    <property type="term" value="P:tetrahydrofolate interconversion"/>
    <property type="evidence" value="ECO:0007669"/>
    <property type="project" value="UniProtKB-UniPathway"/>
</dbReference>
<evidence type="ECO:0000313" key="13">
    <source>
        <dbReference type="EMBL" id="RUS67320.1"/>
    </source>
</evidence>
<comment type="similarity">
    <text evidence="3 12">Belongs to the methylenetetrahydrofolate reductase family.</text>
</comment>
<gene>
    <name evidence="13" type="primary">metF</name>
    <name evidence="13" type="ORF">CUZ56_01264</name>
</gene>
<dbReference type="NCBIfam" id="NF006950">
    <property type="entry name" value="PRK09432.1"/>
    <property type="match status" value="1"/>
</dbReference>
<dbReference type="InterPro" id="IPR029041">
    <property type="entry name" value="FAD-linked_oxidoreductase-like"/>
</dbReference>
<evidence type="ECO:0000256" key="3">
    <source>
        <dbReference type="ARBA" id="ARBA00006743"/>
    </source>
</evidence>
<evidence type="ECO:0000256" key="7">
    <source>
        <dbReference type="ARBA" id="ARBA00023002"/>
    </source>
</evidence>
<evidence type="ECO:0000256" key="12">
    <source>
        <dbReference type="RuleBase" id="RU003862"/>
    </source>
</evidence>
<keyword evidence="5 12" id="KW-0285">Flavoprotein</keyword>
<keyword evidence="9" id="KW-0486">Methionine biosynthesis</keyword>
<dbReference type="RefSeq" id="WP_126979257.1">
    <property type="nucleotide sequence ID" value="NZ_PQSP01000002.1"/>
</dbReference>
<comment type="pathway">
    <text evidence="2 12">One-carbon metabolism; tetrahydrofolate interconversion.</text>
</comment>